<dbReference type="Gene3D" id="1.10.510.10">
    <property type="entry name" value="Transferase(Phosphotransferase) domain 1"/>
    <property type="match status" value="1"/>
</dbReference>
<dbReference type="GO" id="GO:0004672">
    <property type="term" value="F:protein kinase activity"/>
    <property type="evidence" value="ECO:0000318"/>
    <property type="project" value="GO_Central"/>
</dbReference>
<dbReference type="GO" id="GO:0000776">
    <property type="term" value="C:kinetochore"/>
    <property type="evidence" value="ECO:0000318"/>
    <property type="project" value="GO_Central"/>
</dbReference>
<dbReference type="Pfam" id="PF08311">
    <property type="entry name" value="Mad3_BUB1_I"/>
    <property type="match status" value="1"/>
</dbReference>
<proteinExistence type="predicted"/>
<evidence type="ECO:0000313" key="7">
    <source>
        <dbReference type="EMBL" id="ERN10970.1"/>
    </source>
</evidence>
<dbReference type="InterPro" id="IPR013212">
    <property type="entry name" value="Mad3/Bub1_I"/>
</dbReference>
<dbReference type="HOGENOM" id="CLU_036448_1_0_1"/>
<gene>
    <name evidence="7" type="ORF">AMTR_s00160p00018860</name>
</gene>
<dbReference type="InterPro" id="IPR011009">
    <property type="entry name" value="Kinase-like_dom_sf"/>
</dbReference>
<dbReference type="SMART" id="SM00777">
    <property type="entry name" value="Mad3_BUB1_I"/>
    <property type="match status" value="1"/>
</dbReference>
<keyword evidence="3" id="KW-0995">Kinetochore</keyword>
<comment type="subcellular location">
    <subcellularLocation>
        <location evidence="1">Chromosome</location>
        <location evidence="1">Centromere</location>
        <location evidence="1">Kinetochore</location>
    </subcellularLocation>
</comment>
<protein>
    <recommendedName>
        <fullName evidence="9">Protein kinase domain-containing protein</fullName>
    </recommendedName>
</protein>
<keyword evidence="4" id="KW-0137">Centromere</keyword>
<evidence type="ECO:0008006" key="9">
    <source>
        <dbReference type="Google" id="ProtNLM"/>
    </source>
</evidence>
<dbReference type="GO" id="GO:0007094">
    <property type="term" value="P:mitotic spindle assembly checkpoint signaling"/>
    <property type="evidence" value="ECO:0000318"/>
    <property type="project" value="GO_Central"/>
</dbReference>
<reference evidence="8" key="1">
    <citation type="journal article" date="2013" name="Science">
        <title>The Amborella genome and the evolution of flowering plants.</title>
        <authorList>
            <consortium name="Amborella Genome Project"/>
        </authorList>
    </citation>
    <scope>NUCLEOTIDE SEQUENCE [LARGE SCALE GENOMIC DNA]</scope>
</reference>
<organism evidence="7 8">
    <name type="scientific">Amborella trichopoda</name>
    <dbReference type="NCBI Taxonomy" id="13333"/>
    <lineage>
        <taxon>Eukaryota</taxon>
        <taxon>Viridiplantae</taxon>
        <taxon>Streptophyta</taxon>
        <taxon>Embryophyta</taxon>
        <taxon>Tracheophyta</taxon>
        <taxon>Spermatophyta</taxon>
        <taxon>Magnoliopsida</taxon>
        <taxon>Amborellales</taxon>
        <taxon>Amborellaceae</taxon>
        <taxon>Amborella</taxon>
    </lineage>
</organism>
<dbReference type="InterPro" id="IPR008271">
    <property type="entry name" value="Ser/Thr_kinase_AS"/>
</dbReference>
<evidence type="ECO:0000256" key="3">
    <source>
        <dbReference type="ARBA" id="ARBA00022838"/>
    </source>
</evidence>
<sequence length="524" mass="60571">MIPSPHYNADDPLFPSLCKIKGALGDFSRDRKSSSGPLLELLEDCTKSFETEDRYRTDPRFLKVWILYADISEKFEEVFKEMEEKKIGLTHSLLYEAYAVYLEAKGKPSEADAIYELGISRKAMPFESLKKAYTSFLCRMAEVTQFSGLDKAKTDACIEREKIKSMNPWSDYTINSLLEKLNPFIKKYNGYFRSAKKYLGKMPLSSLRTSRNTILELGGCKYQIKGCAGRGGFAEVYKAYKSELPEDVVALKIQKPAFPWEFYLYRQLDKRIPSKERSAFGFAQRVHIFSDCSILVCDYVAHGLQDVINSYLVTGQHMDEILCMYYTTEMLRMLETLHTAGIIHGDFKSDNLLVRYASGDPQEDAFLSRSGPWEDQGLCLIDWGRGIDLSLFPVDIEFHADCRTSNFRCIEMQENRPWKFQVDIYGLCVVVHMMLHGQYMELEKKIGADGSVLYQPKSYLKRYWNIDLWQNMFTTLLNCQGNYSPMILQGLRKSFEDYMCKQPHLIKKLMQLLVRQRTCLCSGK</sequence>
<dbReference type="Gene3D" id="1.25.40.430">
    <property type="match status" value="1"/>
</dbReference>
<feature type="domain" description="Protein kinase" evidence="5">
    <location>
        <begin position="222"/>
        <end position="524"/>
    </location>
</feature>
<dbReference type="EMBL" id="KI392724">
    <property type="protein sequence ID" value="ERN10970.1"/>
    <property type="molecule type" value="Genomic_DNA"/>
</dbReference>
<dbReference type="InterPro" id="IPR015661">
    <property type="entry name" value="Bub1/Mad3"/>
</dbReference>
<keyword evidence="2" id="KW-0158">Chromosome</keyword>
<accession>W1PUI1</accession>
<dbReference type="GO" id="GO:0032991">
    <property type="term" value="C:protein-containing complex"/>
    <property type="evidence" value="ECO:0007669"/>
    <property type="project" value="UniProtKB-ARBA"/>
</dbReference>
<dbReference type="GO" id="GO:0051754">
    <property type="term" value="P:meiotic sister chromatid cohesion, centromeric"/>
    <property type="evidence" value="ECO:0000318"/>
    <property type="project" value="GO_Central"/>
</dbReference>
<dbReference type="InterPro" id="IPR000719">
    <property type="entry name" value="Prot_kinase_dom"/>
</dbReference>
<keyword evidence="8" id="KW-1185">Reference proteome</keyword>
<evidence type="ECO:0000256" key="2">
    <source>
        <dbReference type="ARBA" id="ARBA00022454"/>
    </source>
</evidence>
<dbReference type="AlphaFoldDB" id="W1PUI1"/>
<dbReference type="OMA" id="KSPFKRY"/>
<dbReference type="PANTHER" id="PTHR14030:SF4">
    <property type="entry name" value="BUB1 KINASE, ISOFORM A-RELATED"/>
    <property type="match status" value="1"/>
</dbReference>
<dbReference type="SMART" id="SM00220">
    <property type="entry name" value="S_TKc"/>
    <property type="match status" value="1"/>
</dbReference>
<evidence type="ECO:0000313" key="8">
    <source>
        <dbReference type="Proteomes" id="UP000017836"/>
    </source>
</evidence>
<dbReference type="SUPFAM" id="SSF56112">
    <property type="entry name" value="Protein kinase-like (PK-like)"/>
    <property type="match status" value="1"/>
</dbReference>
<dbReference type="PANTHER" id="PTHR14030">
    <property type="entry name" value="MITOTIC CHECKPOINT SERINE/THREONINE-PROTEIN KINASE BUB1"/>
    <property type="match status" value="1"/>
</dbReference>
<dbReference type="PROSITE" id="PS50011">
    <property type="entry name" value="PROTEIN_KINASE_DOM"/>
    <property type="match status" value="1"/>
</dbReference>
<dbReference type="GO" id="GO:0005524">
    <property type="term" value="F:ATP binding"/>
    <property type="evidence" value="ECO:0007669"/>
    <property type="project" value="InterPro"/>
</dbReference>
<dbReference type="STRING" id="13333.W1PUI1"/>
<name>W1PUI1_AMBTC</name>
<dbReference type="PROSITE" id="PS00108">
    <property type="entry name" value="PROTEIN_KINASE_ST"/>
    <property type="match status" value="1"/>
</dbReference>
<feature type="domain" description="BUB1 N-terminal" evidence="6">
    <location>
        <begin position="1"/>
        <end position="162"/>
    </location>
</feature>
<evidence type="ECO:0000256" key="4">
    <source>
        <dbReference type="ARBA" id="ARBA00023328"/>
    </source>
</evidence>
<dbReference type="eggNOG" id="KOG1166">
    <property type="taxonomic scope" value="Eukaryota"/>
</dbReference>
<dbReference type="Gramene" id="ERN10970">
    <property type="protein sequence ID" value="ERN10970"/>
    <property type="gene ID" value="AMTR_s00160p00018860"/>
</dbReference>
<dbReference type="Proteomes" id="UP000017836">
    <property type="component" value="Unassembled WGS sequence"/>
</dbReference>
<evidence type="ECO:0000259" key="6">
    <source>
        <dbReference type="PROSITE" id="PS51489"/>
    </source>
</evidence>
<dbReference type="PROSITE" id="PS51489">
    <property type="entry name" value="BUB1_N"/>
    <property type="match status" value="1"/>
</dbReference>
<dbReference type="Pfam" id="PF00069">
    <property type="entry name" value="Pkinase"/>
    <property type="match status" value="1"/>
</dbReference>
<evidence type="ECO:0000256" key="1">
    <source>
        <dbReference type="ARBA" id="ARBA00004629"/>
    </source>
</evidence>
<evidence type="ECO:0000259" key="5">
    <source>
        <dbReference type="PROSITE" id="PS50011"/>
    </source>
</evidence>